<keyword evidence="2" id="KW-1185">Reference proteome</keyword>
<proteinExistence type="predicted"/>
<protein>
    <submittedName>
        <fullName evidence="1">Uncharacterized protein</fullName>
    </submittedName>
</protein>
<dbReference type="EMBL" id="CMVM020000121">
    <property type="status" value="NOT_ANNOTATED_CDS"/>
    <property type="molecule type" value="Genomic_DNA"/>
</dbReference>
<evidence type="ECO:0000313" key="1">
    <source>
        <dbReference type="EnsemblMetazoa" id="OVOC3757.1"/>
    </source>
</evidence>
<organism evidence="1 2">
    <name type="scientific">Onchocerca volvulus</name>
    <dbReference type="NCBI Taxonomy" id="6282"/>
    <lineage>
        <taxon>Eukaryota</taxon>
        <taxon>Metazoa</taxon>
        <taxon>Ecdysozoa</taxon>
        <taxon>Nematoda</taxon>
        <taxon>Chromadorea</taxon>
        <taxon>Rhabditida</taxon>
        <taxon>Spirurina</taxon>
        <taxon>Spiruromorpha</taxon>
        <taxon>Filarioidea</taxon>
        <taxon>Onchocercidae</taxon>
        <taxon>Onchocerca</taxon>
    </lineage>
</organism>
<dbReference type="Proteomes" id="UP000024404">
    <property type="component" value="Unassembled WGS sequence"/>
</dbReference>
<name>A0A8R1XU56_ONCVO</name>
<dbReference type="AlphaFoldDB" id="A0A8R1XU56"/>
<reference evidence="1" key="2">
    <citation type="submission" date="2022-06" db="UniProtKB">
        <authorList>
            <consortium name="EnsemblMetazoa"/>
        </authorList>
    </citation>
    <scope>IDENTIFICATION</scope>
</reference>
<dbReference type="EnsemblMetazoa" id="OVOC3757.1">
    <property type="protein sequence ID" value="OVOC3757.1"/>
    <property type="gene ID" value="WBGene00240566"/>
</dbReference>
<evidence type="ECO:0000313" key="2">
    <source>
        <dbReference type="Proteomes" id="UP000024404"/>
    </source>
</evidence>
<reference evidence="2" key="1">
    <citation type="submission" date="2013-10" db="EMBL/GenBank/DDBJ databases">
        <title>Genome sequencing of Onchocerca volvulus.</title>
        <authorList>
            <person name="Cotton J."/>
            <person name="Tsai J."/>
            <person name="Stanley E."/>
            <person name="Tracey A."/>
            <person name="Holroyd N."/>
            <person name="Lustigman S."/>
            <person name="Berriman M."/>
        </authorList>
    </citation>
    <scope>NUCLEOTIDE SEQUENCE</scope>
</reference>
<sequence>MTLMTTRRIGVRYFSSSQSDEEPVEEVAYIDTEERPLRGSNVDVDAYNDNEVRNGFEDCCKDTRDLDYVEDYAVLTVVESDEEEDSKNEILFYKSYKIISWLCKRAKSICFK</sequence>
<accession>A0A8R1XU56</accession>